<dbReference type="InterPro" id="IPR018163">
    <property type="entry name" value="Thr/Ala-tRNA-synth_IIc_edit"/>
</dbReference>
<dbReference type="AlphaFoldDB" id="A0A0H3A5H4"/>
<accession>A0A0H3A5H4</accession>
<dbReference type="HOGENOM" id="CLU_004485_3_2_7"/>
<dbReference type="Proteomes" id="UP000009173">
    <property type="component" value="Chromosome"/>
</dbReference>
<dbReference type="RefSeq" id="WP_011791470.1">
    <property type="nucleotide sequence ID" value="NC_008751.1"/>
</dbReference>
<dbReference type="KEGG" id="dvl:Dvul_0220"/>
<dbReference type="InterPro" id="IPR051335">
    <property type="entry name" value="Alanyl-tRNA_Editing_Enzymes"/>
</dbReference>
<sequence>MSVRKLFWDDPALTETEAVVTGVENDVITLDRTVAFAFSGGQESDRGTIAGHAILKAVKGSPCDPLELYYTLPAGHGLTPGSRVSVCIDGEARRRLVRLHFAAELVLELVNRHYDHPEKTGAHISPDKARLDFAWQGNISTAFPMLHERLSALVAADLPIESSFEDESTEVRYWSIEGFARVRCGGTHPASTGAVGRIRLRRENPGSGRERIEILLDD</sequence>
<dbReference type="InterPro" id="IPR012947">
    <property type="entry name" value="tRNA_SAD"/>
</dbReference>
<dbReference type="SUPFAM" id="SSF55186">
    <property type="entry name" value="ThrRS/AlaRS common domain"/>
    <property type="match status" value="1"/>
</dbReference>
<dbReference type="GO" id="GO:0002161">
    <property type="term" value="F:aminoacyl-tRNA deacylase activity"/>
    <property type="evidence" value="ECO:0007669"/>
    <property type="project" value="UniProtKB-ARBA"/>
</dbReference>
<evidence type="ECO:0000256" key="2">
    <source>
        <dbReference type="ARBA" id="ARBA00022723"/>
    </source>
</evidence>
<dbReference type="GO" id="GO:0004812">
    <property type="term" value="F:aminoacyl-tRNA ligase activity"/>
    <property type="evidence" value="ECO:0007669"/>
    <property type="project" value="UniProtKB-KW"/>
</dbReference>
<dbReference type="GO" id="GO:0046872">
    <property type="term" value="F:metal ion binding"/>
    <property type="evidence" value="ECO:0007669"/>
    <property type="project" value="UniProtKB-KW"/>
</dbReference>
<evidence type="ECO:0000313" key="6">
    <source>
        <dbReference type="Proteomes" id="UP000009173"/>
    </source>
</evidence>
<keyword evidence="2" id="KW-0479">Metal-binding</keyword>
<keyword evidence="5" id="KW-0030">Aminoacyl-tRNA synthetase</keyword>
<dbReference type="Gene3D" id="2.40.30.130">
    <property type="match status" value="1"/>
</dbReference>
<gene>
    <name evidence="5" type="ordered locus">Dvul_0220</name>
</gene>
<keyword evidence="3" id="KW-0862">Zinc</keyword>
<proteinExistence type="predicted"/>
<dbReference type="EMBL" id="CP000527">
    <property type="protein sequence ID" value="ABM27244.1"/>
    <property type="molecule type" value="Genomic_DNA"/>
</dbReference>
<organism evidence="5 6">
    <name type="scientific">Nitratidesulfovibrio vulgaris (strain DP4)</name>
    <name type="common">Desulfovibrio vulgaris</name>
    <dbReference type="NCBI Taxonomy" id="391774"/>
    <lineage>
        <taxon>Bacteria</taxon>
        <taxon>Pseudomonadati</taxon>
        <taxon>Thermodesulfobacteriota</taxon>
        <taxon>Desulfovibrionia</taxon>
        <taxon>Desulfovibrionales</taxon>
        <taxon>Desulfovibrionaceae</taxon>
        <taxon>Nitratidesulfovibrio</taxon>
    </lineage>
</organism>
<evidence type="ECO:0000256" key="1">
    <source>
        <dbReference type="ARBA" id="ARBA00001947"/>
    </source>
</evidence>
<name>A0A0H3A5H4_NITV4</name>
<dbReference type="GO" id="GO:0005524">
    <property type="term" value="F:ATP binding"/>
    <property type="evidence" value="ECO:0007669"/>
    <property type="project" value="InterPro"/>
</dbReference>
<dbReference type="Gene3D" id="3.30.980.10">
    <property type="entry name" value="Threonyl-trna Synthetase, Chain A, domain 2"/>
    <property type="match status" value="1"/>
</dbReference>
<dbReference type="SUPFAM" id="SSF50447">
    <property type="entry name" value="Translation proteins"/>
    <property type="match status" value="1"/>
</dbReference>
<protein>
    <submittedName>
        <fullName evidence="5">Threonyl/alanyl tRNA synthetase, SAD</fullName>
    </submittedName>
</protein>
<dbReference type="PANTHER" id="PTHR43462">
    <property type="entry name" value="ALANYL-TRNA EDITING PROTEIN"/>
    <property type="match status" value="1"/>
</dbReference>
<evidence type="ECO:0000256" key="3">
    <source>
        <dbReference type="ARBA" id="ARBA00022833"/>
    </source>
</evidence>
<feature type="domain" description="Threonyl/alanyl tRNA synthetase SAD" evidence="4">
    <location>
        <begin position="171"/>
        <end position="213"/>
    </location>
</feature>
<keyword evidence="5" id="KW-0436">Ligase</keyword>
<reference evidence="6" key="1">
    <citation type="journal article" date="2009" name="Environ. Microbiol.">
        <title>Contribution of mobile genetic elements to Desulfovibrio vulgaris genome plasticity.</title>
        <authorList>
            <person name="Walker C.B."/>
            <person name="Stolyar S."/>
            <person name="Chivian D."/>
            <person name="Pinel N."/>
            <person name="Gabster J.A."/>
            <person name="Dehal P.S."/>
            <person name="He Z."/>
            <person name="Yang Z.K."/>
            <person name="Yen H.C."/>
            <person name="Zhou J."/>
            <person name="Wall J.D."/>
            <person name="Hazen T.C."/>
            <person name="Arkin A.P."/>
            <person name="Stahl D.A."/>
        </authorList>
    </citation>
    <scope>NUCLEOTIDE SEQUENCE [LARGE SCALE GENOMIC DNA]</scope>
    <source>
        <strain evidence="6">DP4</strain>
    </source>
</reference>
<evidence type="ECO:0000313" key="5">
    <source>
        <dbReference type="EMBL" id="ABM27244.1"/>
    </source>
</evidence>
<evidence type="ECO:0000259" key="4">
    <source>
        <dbReference type="SMART" id="SM00863"/>
    </source>
</evidence>
<comment type="cofactor">
    <cofactor evidence="1">
        <name>Zn(2+)</name>
        <dbReference type="ChEBI" id="CHEBI:29105"/>
    </cofactor>
</comment>
<dbReference type="InterPro" id="IPR009000">
    <property type="entry name" value="Transl_B-barrel_sf"/>
</dbReference>
<dbReference type="SMART" id="SM00863">
    <property type="entry name" value="tRNA_SAD"/>
    <property type="match status" value="1"/>
</dbReference>
<dbReference type="PANTHER" id="PTHR43462:SF1">
    <property type="entry name" value="ALANYL-TRNA EDITING PROTEIN AARSD1"/>
    <property type="match status" value="1"/>
</dbReference>
<dbReference type="GO" id="GO:0043039">
    <property type="term" value="P:tRNA aminoacylation"/>
    <property type="evidence" value="ECO:0007669"/>
    <property type="project" value="InterPro"/>
</dbReference>